<accession>A0A833T0R1</accession>
<protein>
    <submittedName>
        <fullName evidence="1">Uncharacterized protein</fullName>
    </submittedName>
</protein>
<gene>
    <name evidence="1" type="ORF">GN244_ATG02631</name>
</gene>
<evidence type="ECO:0000313" key="1">
    <source>
        <dbReference type="EMBL" id="KAF4045002.1"/>
    </source>
</evidence>
<name>A0A833T0R1_PHYIN</name>
<dbReference type="Proteomes" id="UP000602510">
    <property type="component" value="Unassembled WGS sequence"/>
</dbReference>
<proteinExistence type="predicted"/>
<dbReference type="EMBL" id="WSZM01000056">
    <property type="protein sequence ID" value="KAF4045002.1"/>
    <property type="molecule type" value="Genomic_DNA"/>
</dbReference>
<sequence>MATGRGSRRREHERRHYGTFVGLEVSESVDVEPGQLVNGLQGRWWRLGEERRAKNESDGENYAVSC</sequence>
<dbReference type="AlphaFoldDB" id="A0A833T0R1"/>
<reference evidence="1" key="1">
    <citation type="submission" date="2020-04" db="EMBL/GenBank/DDBJ databases">
        <title>Hybrid Assembly of Korean Phytophthora infestans isolates.</title>
        <authorList>
            <person name="Prokchorchik M."/>
            <person name="Lee Y."/>
            <person name="Seo J."/>
            <person name="Cho J.-H."/>
            <person name="Park Y.-E."/>
            <person name="Jang D.-C."/>
            <person name="Im J.-S."/>
            <person name="Choi J.-G."/>
            <person name="Park H.-J."/>
            <person name="Lee G.-B."/>
            <person name="Lee Y.-G."/>
            <person name="Hong S.-Y."/>
            <person name="Cho K."/>
            <person name="Sohn K.H."/>
        </authorList>
    </citation>
    <scope>NUCLEOTIDE SEQUENCE</scope>
    <source>
        <strain evidence="1">KR_1_A1</strain>
    </source>
</reference>
<evidence type="ECO:0000313" key="2">
    <source>
        <dbReference type="Proteomes" id="UP000602510"/>
    </source>
</evidence>
<keyword evidence="2" id="KW-1185">Reference proteome</keyword>
<organism evidence="1 2">
    <name type="scientific">Phytophthora infestans</name>
    <name type="common">Potato late blight agent</name>
    <name type="synonym">Botrytis infestans</name>
    <dbReference type="NCBI Taxonomy" id="4787"/>
    <lineage>
        <taxon>Eukaryota</taxon>
        <taxon>Sar</taxon>
        <taxon>Stramenopiles</taxon>
        <taxon>Oomycota</taxon>
        <taxon>Peronosporomycetes</taxon>
        <taxon>Peronosporales</taxon>
        <taxon>Peronosporaceae</taxon>
        <taxon>Phytophthora</taxon>
    </lineage>
</organism>
<comment type="caution">
    <text evidence="1">The sequence shown here is derived from an EMBL/GenBank/DDBJ whole genome shotgun (WGS) entry which is preliminary data.</text>
</comment>